<dbReference type="InterPro" id="IPR022346">
    <property type="entry name" value="T2SS_GspH"/>
</dbReference>
<evidence type="ECO:0000256" key="4">
    <source>
        <dbReference type="ARBA" id="ARBA00022519"/>
    </source>
</evidence>
<dbReference type="AlphaFoldDB" id="A0A382SNC8"/>
<evidence type="ECO:0000256" key="6">
    <source>
        <dbReference type="ARBA" id="ARBA00022989"/>
    </source>
</evidence>
<dbReference type="InterPro" id="IPR045584">
    <property type="entry name" value="Pilin-like"/>
</dbReference>
<evidence type="ECO:0000256" key="8">
    <source>
        <dbReference type="SAM" id="Phobius"/>
    </source>
</evidence>
<keyword evidence="7 8" id="KW-0472">Membrane</keyword>
<feature type="domain" description="General secretion pathway GspH" evidence="9">
    <location>
        <begin position="39"/>
        <end position="143"/>
    </location>
</feature>
<evidence type="ECO:0000256" key="3">
    <source>
        <dbReference type="ARBA" id="ARBA00022481"/>
    </source>
</evidence>
<accession>A0A382SNC8</accession>
<sequence>MGFTLLELTLVMFFMALIAGLSTPFVMETLDRMELQTSARKVASMLRYARSEAIASKKPVVFSGNLTRNQFWITQGYKNETPKISSLTDPIRLTRFINEGEDNLFRDGEFTVTFFPQGNSSGGLIGMDIKESRSSENYYAINIDPITGQTKIKKTK</sequence>
<organism evidence="10">
    <name type="scientific">marine metagenome</name>
    <dbReference type="NCBI Taxonomy" id="408172"/>
    <lineage>
        <taxon>unclassified sequences</taxon>
        <taxon>metagenomes</taxon>
        <taxon>ecological metagenomes</taxon>
    </lineage>
</organism>
<dbReference type="GO" id="GO:0005886">
    <property type="term" value="C:plasma membrane"/>
    <property type="evidence" value="ECO:0007669"/>
    <property type="project" value="UniProtKB-SubCell"/>
</dbReference>
<keyword evidence="4" id="KW-0997">Cell inner membrane</keyword>
<dbReference type="SUPFAM" id="SSF54523">
    <property type="entry name" value="Pili subunits"/>
    <property type="match status" value="1"/>
</dbReference>
<name>A0A382SNC8_9ZZZZ</name>
<dbReference type="Pfam" id="PF12019">
    <property type="entry name" value="GspH"/>
    <property type="match status" value="1"/>
</dbReference>
<dbReference type="Gene3D" id="3.55.40.10">
    <property type="entry name" value="minor pseudopilin epsh domain"/>
    <property type="match status" value="1"/>
</dbReference>
<reference evidence="10" key="1">
    <citation type="submission" date="2018-05" db="EMBL/GenBank/DDBJ databases">
        <authorList>
            <person name="Lanie J.A."/>
            <person name="Ng W.-L."/>
            <person name="Kazmierczak K.M."/>
            <person name="Andrzejewski T.M."/>
            <person name="Davidsen T.M."/>
            <person name="Wayne K.J."/>
            <person name="Tettelin H."/>
            <person name="Glass J.I."/>
            <person name="Rusch D."/>
            <person name="Podicherti R."/>
            <person name="Tsui H.-C.T."/>
            <person name="Winkler M.E."/>
        </authorList>
    </citation>
    <scope>NUCLEOTIDE SEQUENCE</scope>
</reference>
<keyword evidence="2" id="KW-1003">Cell membrane</keyword>
<keyword evidence="3" id="KW-0488">Methylation</keyword>
<dbReference type="GO" id="GO:0015627">
    <property type="term" value="C:type II protein secretion system complex"/>
    <property type="evidence" value="ECO:0007669"/>
    <property type="project" value="InterPro"/>
</dbReference>
<evidence type="ECO:0000256" key="5">
    <source>
        <dbReference type="ARBA" id="ARBA00022692"/>
    </source>
</evidence>
<proteinExistence type="predicted"/>
<evidence type="ECO:0000256" key="1">
    <source>
        <dbReference type="ARBA" id="ARBA00004377"/>
    </source>
</evidence>
<keyword evidence="6 8" id="KW-1133">Transmembrane helix</keyword>
<evidence type="ECO:0000259" key="9">
    <source>
        <dbReference type="Pfam" id="PF12019"/>
    </source>
</evidence>
<evidence type="ECO:0000256" key="2">
    <source>
        <dbReference type="ARBA" id="ARBA00022475"/>
    </source>
</evidence>
<comment type="subcellular location">
    <subcellularLocation>
        <location evidence="1">Cell inner membrane</location>
        <topology evidence="1">Single-pass membrane protein</topology>
    </subcellularLocation>
</comment>
<protein>
    <recommendedName>
        <fullName evidence="9">General secretion pathway GspH domain-containing protein</fullName>
    </recommendedName>
</protein>
<evidence type="ECO:0000313" key="10">
    <source>
        <dbReference type="EMBL" id="SVD11072.1"/>
    </source>
</evidence>
<feature type="transmembrane region" description="Helical" evidence="8">
    <location>
        <begin position="6"/>
        <end position="27"/>
    </location>
</feature>
<gene>
    <name evidence="10" type="ORF">METZ01_LOCUS363926</name>
</gene>
<evidence type="ECO:0000256" key="7">
    <source>
        <dbReference type="ARBA" id="ARBA00023136"/>
    </source>
</evidence>
<dbReference type="EMBL" id="UINC01130175">
    <property type="protein sequence ID" value="SVD11072.1"/>
    <property type="molecule type" value="Genomic_DNA"/>
</dbReference>
<dbReference type="GO" id="GO:0015628">
    <property type="term" value="P:protein secretion by the type II secretion system"/>
    <property type="evidence" value="ECO:0007669"/>
    <property type="project" value="InterPro"/>
</dbReference>
<keyword evidence="5 8" id="KW-0812">Transmembrane</keyword>